<organism evidence="2 3">
    <name type="scientific">Ramlibacter alkalitolerans</name>
    <dbReference type="NCBI Taxonomy" id="2039631"/>
    <lineage>
        <taxon>Bacteria</taxon>
        <taxon>Pseudomonadati</taxon>
        <taxon>Pseudomonadota</taxon>
        <taxon>Betaproteobacteria</taxon>
        <taxon>Burkholderiales</taxon>
        <taxon>Comamonadaceae</taxon>
        <taxon>Ramlibacter</taxon>
    </lineage>
</organism>
<protein>
    <submittedName>
        <fullName evidence="2">Uncharacterized protein</fullName>
    </submittedName>
</protein>
<dbReference type="EMBL" id="JAEQND010000001">
    <property type="protein sequence ID" value="MBL0424007.1"/>
    <property type="molecule type" value="Genomic_DNA"/>
</dbReference>
<dbReference type="Proteomes" id="UP000622707">
    <property type="component" value="Unassembled WGS sequence"/>
</dbReference>
<name>A0ABS1JIG7_9BURK</name>
<feature type="compositionally biased region" description="Low complexity" evidence="1">
    <location>
        <begin position="198"/>
        <end position="210"/>
    </location>
</feature>
<gene>
    <name evidence="2" type="ORF">JI746_02715</name>
</gene>
<reference evidence="2 3" key="1">
    <citation type="journal article" date="2017" name="Int. J. Syst. Evol. Microbiol.">
        <title>Ramlibacter alkalitolerans sp. nov., alkali-tolerant bacterium isolated from soil of ginseng.</title>
        <authorList>
            <person name="Lee D.H."/>
            <person name="Cha C.J."/>
        </authorList>
    </citation>
    <scope>NUCLEOTIDE SEQUENCE [LARGE SCALE GENOMIC DNA]</scope>
    <source>
        <strain evidence="2 3">KACC 19305</strain>
    </source>
</reference>
<feature type="region of interest" description="Disordered" evidence="1">
    <location>
        <begin position="198"/>
        <end position="220"/>
    </location>
</feature>
<dbReference type="RefSeq" id="WP_201687225.1">
    <property type="nucleotide sequence ID" value="NZ_JAEQND010000001.1"/>
</dbReference>
<proteinExistence type="predicted"/>
<evidence type="ECO:0000313" key="3">
    <source>
        <dbReference type="Proteomes" id="UP000622707"/>
    </source>
</evidence>
<accession>A0ABS1JIG7</accession>
<keyword evidence="3" id="KW-1185">Reference proteome</keyword>
<evidence type="ECO:0000256" key="1">
    <source>
        <dbReference type="SAM" id="MobiDB-lite"/>
    </source>
</evidence>
<sequence>MAAASMRTVRHLRLRAGSETAVRRMLPVLEDALRCASMGDEGGRLLVVRRLALGRLPPDISAQALSRHIEQRVQEAARQWVDAADPAAESAACVAFAGALQARVQLALRLVRGQPCTAWYWPRAVAEFEPAGQAGANLSRMAWTIAAWPEARVALPAWATAVASEPAGAARLGACMPADEGEALVRRAGVSVARGRAMDAAAEPAPSWSPARPPEGGDAATPEWLRALRVAAGPALPVASSRTTSAVGVQHEPGAAAPVRIDHDAPVALHVAHAPTPRVEAQHPQGERFLQAAPTRPAWSGKDPSPSAQLAQPVWPGPARQEALSSTGPAAIASHAVRGDPFLAPTACGGLLFLLAVVQRLGLPDRLPGQENGIAAGMLGIALQRLRVPADDPAWPLAATCGNPRDEAASHAWLAAARAWLRHAGRIGLGPLVLRPAQLALTATHADVHFDLARTDLNVRRLGLDLDLGWVPWFGRVVNFHYGRGPA</sequence>
<evidence type="ECO:0000313" key="2">
    <source>
        <dbReference type="EMBL" id="MBL0424007.1"/>
    </source>
</evidence>
<comment type="caution">
    <text evidence="2">The sequence shown here is derived from an EMBL/GenBank/DDBJ whole genome shotgun (WGS) entry which is preliminary data.</text>
</comment>